<dbReference type="GO" id="GO:0071555">
    <property type="term" value="P:cell wall organization"/>
    <property type="evidence" value="ECO:0007669"/>
    <property type="project" value="TreeGrafter"/>
</dbReference>
<feature type="binding site" evidence="7">
    <location>
        <position position="179"/>
    </location>
    <ligand>
        <name>Mg(2+)</name>
        <dbReference type="ChEBI" id="CHEBI:18420"/>
    </ligand>
</feature>
<keyword evidence="7" id="KW-0460">Magnesium</keyword>
<keyword evidence="7" id="KW-0479">Metal-binding</keyword>
<keyword evidence="3" id="KW-0808">Transferase</keyword>
<evidence type="ECO:0000256" key="3">
    <source>
        <dbReference type="ARBA" id="ARBA00022679"/>
    </source>
</evidence>
<evidence type="ECO:0000313" key="9">
    <source>
        <dbReference type="EMBL" id="MBO8450320.1"/>
    </source>
</evidence>
<dbReference type="EMBL" id="JADIMS010000070">
    <property type="protein sequence ID" value="MBO8450320.1"/>
    <property type="molecule type" value="Genomic_DNA"/>
</dbReference>
<evidence type="ECO:0000256" key="1">
    <source>
        <dbReference type="ARBA" id="ARBA00004141"/>
    </source>
</evidence>
<reference evidence="9" key="2">
    <citation type="journal article" date="2021" name="PeerJ">
        <title>Extensive microbial diversity within the chicken gut microbiome revealed by metagenomics and culture.</title>
        <authorList>
            <person name="Gilroy R."/>
            <person name="Ravi A."/>
            <person name="Getino M."/>
            <person name="Pursley I."/>
            <person name="Horton D.L."/>
            <person name="Alikhan N.F."/>
            <person name="Baker D."/>
            <person name="Gharbi K."/>
            <person name="Hall N."/>
            <person name="Watson M."/>
            <person name="Adriaenssens E.M."/>
            <person name="Foster-Nyarko E."/>
            <person name="Jarju S."/>
            <person name="Secka A."/>
            <person name="Antonio M."/>
            <person name="Oren A."/>
            <person name="Chaudhuri R.R."/>
            <person name="La Ragione R."/>
            <person name="Hildebrand F."/>
            <person name="Pallen M.J."/>
        </authorList>
    </citation>
    <scope>NUCLEOTIDE SEQUENCE</scope>
    <source>
        <strain evidence="9">B3-4054</strain>
    </source>
</reference>
<dbReference type="Proteomes" id="UP000823616">
    <property type="component" value="Unassembled WGS sequence"/>
</dbReference>
<feature type="binding site" evidence="7">
    <location>
        <position position="255"/>
    </location>
    <ligand>
        <name>Mg(2+)</name>
        <dbReference type="ChEBI" id="CHEBI:18420"/>
    </ligand>
</feature>
<dbReference type="GO" id="GO:0005886">
    <property type="term" value="C:plasma membrane"/>
    <property type="evidence" value="ECO:0007669"/>
    <property type="project" value="TreeGrafter"/>
</dbReference>
<feature type="transmembrane region" description="Helical" evidence="8">
    <location>
        <begin position="329"/>
        <end position="349"/>
    </location>
</feature>
<evidence type="ECO:0000256" key="4">
    <source>
        <dbReference type="ARBA" id="ARBA00022692"/>
    </source>
</evidence>
<dbReference type="PROSITE" id="PS01348">
    <property type="entry name" value="MRAY_2"/>
    <property type="match status" value="1"/>
</dbReference>
<comment type="cofactor">
    <cofactor evidence="7">
        <name>Mg(2+)</name>
        <dbReference type="ChEBI" id="CHEBI:18420"/>
    </cofactor>
</comment>
<keyword evidence="4 8" id="KW-0812">Transmembrane</keyword>
<feature type="transmembrane region" description="Helical" evidence="8">
    <location>
        <begin position="68"/>
        <end position="86"/>
    </location>
</feature>
<evidence type="ECO:0000256" key="8">
    <source>
        <dbReference type="SAM" id="Phobius"/>
    </source>
</evidence>
<dbReference type="AlphaFoldDB" id="A0A9D9EPG6"/>
<dbReference type="InterPro" id="IPR000715">
    <property type="entry name" value="Glycosyl_transferase_4"/>
</dbReference>
<proteinExistence type="predicted"/>
<name>A0A9D9EPG6_9SPIR</name>
<feature type="transmembrane region" description="Helical" evidence="8">
    <location>
        <begin position="227"/>
        <end position="244"/>
    </location>
</feature>
<dbReference type="PANTHER" id="PTHR22926">
    <property type="entry name" value="PHOSPHO-N-ACETYLMURAMOYL-PENTAPEPTIDE-TRANSFERASE"/>
    <property type="match status" value="1"/>
</dbReference>
<comment type="caution">
    <text evidence="9">The sequence shown here is derived from an EMBL/GenBank/DDBJ whole genome shotgun (WGS) entry which is preliminary data.</text>
</comment>
<keyword evidence="2" id="KW-0997">Cell inner membrane</keyword>
<evidence type="ECO:0000313" key="10">
    <source>
        <dbReference type="Proteomes" id="UP000823616"/>
    </source>
</evidence>
<evidence type="ECO:0000256" key="7">
    <source>
        <dbReference type="PIRSR" id="PIRSR600715-1"/>
    </source>
</evidence>
<evidence type="ECO:0000256" key="6">
    <source>
        <dbReference type="ARBA" id="ARBA00023136"/>
    </source>
</evidence>
<reference evidence="9" key="1">
    <citation type="submission" date="2020-10" db="EMBL/GenBank/DDBJ databases">
        <authorList>
            <person name="Gilroy R."/>
        </authorList>
    </citation>
    <scope>NUCLEOTIDE SEQUENCE</scope>
    <source>
        <strain evidence="9">B3-4054</strain>
    </source>
</reference>
<dbReference type="GO" id="GO:0016780">
    <property type="term" value="F:phosphotransferase activity, for other substituted phosphate groups"/>
    <property type="evidence" value="ECO:0007669"/>
    <property type="project" value="InterPro"/>
</dbReference>
<feature type="transmembrane region" description="Helical" evidence="8">
    <location>
        <begin position="256"/>
        <end position="273"/>
    </location>
</feature>
<dbReference type="PANTHER" id="PTHR22926:SF5">
    <property type="entry name" value="PHOSPHO-N-ACETYLMURAMOYL-PENTAPEPTIDE-TRANSFERASE HOMOLOG"/>
    <property type="match status" value="1"/>
</dbReference>
<dbReference type="InterPro" id="IPR018480">
    <property type="entry name" value="PNAcMuramoyl-5peptid_Trfase_CS"/>
</dbReference>
<evidence type="ECO:0000256" key="5">
    <source>
        <dbReference type="ARBA" id="ARBA00022989"/>
    </source>
</evidence>
<dbReference type="GO" id="GO:0044038">
    <property type="term" value="P:cell wall macromolecule biosynthetic process"/>
    <property type="evidence" value="ECO:0007669"/>
    <property type="project" value="TreeGrafter"/>
</dbReference>
<protein>
    <submittedName>
        <fullName evidence="9">Phospho-N-acetylmuramoyl-pentapeptide-transferase</fullName>
    </submittedName>
</protein>
<feature type="transmembrane region" description="Helical" evidence="8">
    <location>
        <begin position="122"/>
        <end position="141"/>
    </location>
</feature>
<feature type="transmembrane region" description="Helical" evidence="8">
    <location>
        <begin position="187"/>
        <end position="207"/>
    </location>
</feature>
<keyword evidence="5 8" id="KW-1133">Transmembrane helix</keyword>
<dbReference type="Pfam" id="PF00953">
    <property type="entry name" value="Glycos_transf_4"/>
    <property type="match status" value="1"/>
</dbReference>
<gene>
    <name evidence="9" type="ORF">IAA96_04360</name>
</gene>
<feature type="transmembrane region" description="Helical" evidence="8">
    <location>
        <begin position="20"/>
        <end position="41"/>
    </location>
</feature>
<feature type="transmembrane region" description="Helical" evidence="8">
    <location>
        <begin position="92"/>
        <end position="110"/>
    </location>
</feature>
<accession>A0A9D9EPG6</accession>
<organism evidence="9 10">
    <name type="scientific">Candidatus Avitreponema avistercoris</name>
    <dbReference type="NCBI Taxonomy" id="2840705"/>
    <lineage>
        <taxon>Bacteria</taxon>
        <taxon>Pseudomonadati</taxon>
        <taxon>Spirochaetota</taxon>
        <taxon>Spirochaetia</taxon>
        <taxon>Spirochaetales</taxon>
        <taxon>Candidatus Avitreponema</taxon>
    </lineage>
</organism>
<feature type="transmembrane region" description="Helical" evidence="8">
    <location>
        <begin position="147"/>
        <end position="175"/>
    </location>
</feature>
<evidence type="ECO:0000256" key="2">
    <source>
        <dbReference type="ARBA" id="ARBA00022519"/>
    </source>
</evidence>
<keyword evidence="6 8" id="KW-0472">Membrane</keyword>
<dbReference type="GO" id="GO:0046872">
    <property type="term" value="F:metal ion binding"/>
    <property type="evidence" value="ECO:0007669"/>
    <property type="project" value="UniProtKB-KW"/>
</dbReference>
<comment type="subcellular location">
    <subcellularLocation>
        <location evidence="1">Membrane</location>
        <topology evidence="1">Multi-pass membrane protein</topology>
    </subcellularLocation>
</comment>
<keyword evidence="2" id="KW-1003">Cell membrane</keyword>
<sequence>MLYYLSSYLQEWFSPFRLFRSYAVLIGIALYAGFLVTMFLLPRTFRFLPRDRGREFTPGAEAAKGKPTGSGVVFISIFLIISVLLIPLSAEQIFILAFTWIVMLTGFLDDRADVSWGEYRKGFLDLAVSLAASFILLYVFYGGKAAFWFPFISKTVAVHPAVFTAVSTVILWVSINTTNCTDGVDGLSGTLTLLALVSMGMIFYFILGHVDVARYLLVPHLADGARWAVLIFTLCGIIMGYLWHNAFPSKVLMGDAGSRAIGFFLGVCILVSGNPFLLVMTSCVMLVNGGTGLLKVALLRFFKIKILHSVRFPLHDHMRKNLGWSPTQILMKFVILQILVTIAVFGVFFKIR</sequence>